<dbReference type="InterPro" id="IPR036736">
    <property type="entry name" value="ACP-like_sf"/>
</dbReference>
<protein>
    <recommendedName>
        <fullName evidence="3">Acyl carrier protein</fullName>
    </recommendedName>
</protein>
<comment type="caution">
    <text evidence="1">The sequence shown here is derived from an EMBL/GenBank/DDBJ whole genome shotgun (WGS) entry which is preliminary data.</text>
</comment>
<dbReference type="RefSeq" id="WP_059516442.1">
    <property type="nucleotide sequence ID" value="NZ_CP013415.1"/>
</dbReference>
<dbReference type="OrthoDB" id="3693303at2"/>
<reference evidence="1 2" key="1">
    <citation type="submission" date="2015-11" db="EMBL/GenBank/DDBJ databases">
        <title>Expanding the genomic diversity of Burkholderia species for the development of highly accurate diagnostics.</title>
        <authorList>
            <person name="Sahl J."/>
            <person name="Keim P."/>
            <person name="Wagner D."/>
        </authorList>
    </citation>
    <scope>NUCLEOTIDE SEQUENCE [LARGE SCALE GENOMIC DNA]</scope>
    <source>
        <strain evidence="1 2">MSMB2036</strain>
    </source>
</reference>
<dbReference type="Gene3D" id="1.10.1200.10">
    <property type="entry name" value="ACP-like"/>
    <property type="match status" value="1"/>
</dbReference>
<proteinExistence type="predicted"/>
<dbReference type="EMBL" id="LOXM01000217">
    <property type="protein sequence ID" value="KVG59363.1"/>
    <property type="molecule type" value="Genomic_DNA"/>
</dbReference>
<name>A0A103R188_9BURK</name>
<dbReference type="SUPFAM" id="SSF47336">
    <property type="entry name" value="ACP-like"/>
    <property type="match status" value="1"/>
</dbReference>
<gene>
    <name evidence="1" type="ORF">WJ33_34170</name>
</gene>
<evidence type="ECO:0000313" key="2">
    <source>
        <dbReference type="Proteomes" id="UP000064029"/>
    </source>
</evidence>
<evidence type="ECO:0000313" key="1">
    <source>
        <dbReference type="EMBL" id="KVG59363.1"/>
    </source>
</evidence>
<organism evidence="1 2">
    <name type="scientific">Burkholderia ubonensis</name>
    <dbReference type="NCBI Taxonomy" id="101571"/>
    <lineage>
        <taxon>Bacteria</taxon>
        <taxon>Pseudomonadati</taxon>
        <taxon>Pseudomonadota</taxon>
        <taxon>Betaproteobacteria</taxon>
        <taxon>Burkholderiales</taxon>
        <taxon>Burkholderiaceae</taxon>
        <taxon>Burkholderia</taxon>
        <taxon>Burkholderia cepacia complex</taxon>
    </lineage>
</organism>
<dbReference type="Proteomes" id="UP000064029">
    <property type="component" value="Unassembled WGS sequence"/>
</dbReference>
<accession>A0A103R188</accession>
<evidence type="ECO:0008006" key="3">
    <source>
        <dbReference type="Google" id="ProtNLM"/>
    </source>
</evidence>
<dbReference type="AlphaFoldDB" id="A0A103R188"/>
<sequence length="93" mass="10005">MSESVSFEPAVLRVLSETLNQPEAALQANPVLAAHAWDSLNSLNALLNLEATFQIKFDLRRFHEARRVDDIVALVASAANGASSPAAHSSHLN</sequence>